<evidence type="ECO:0000256" key="2">
    <source>
        <dbReference type="ARBA" id="ARBA00022448"/>
    </source>
</evidence>
<dbReference type="AlphaFoldDB" id="A0A8J3SVU0"/>
<evidence type="ECO:0000259" key="6">
    <source>
        <dbReference type="PROSITE" id="PS50893"/>
    </source>
</evidence>
<dbReference type="Pfam" id="PF08352">
    <property type="entry name" value="oligo_HPY"/>
    <property type="match status" value="1"/>
</dbReference>
<gene>
    <name evidence="7" type="ORF">Pta02_34650</name>
</gene>
<evidence type="ECO:0000313" key="8">
    <source>
        <dbReference type="Proteomes" id="UP000634476"/>
    </source>
</evidence>
<dbReference type="Gene3D" id="3.40.50.300">
    <property type="entry name" value="P-loop containing nucleotide triphosphate hydrolases"/>
    <property type="match status" value="1"/>
</dbReference>
<dbReference type="SMART" id="SM00382">
    <property type="entry name" value="AAA"/>
    <property type="match status" value="1"/>
</dbReference>
<keyword evidence="2" id="KW-0813">Transport</keyword>
<keyword evidence="4" id="KW-0067">ATP-binding</keyword>
<dbReference type="InterPro" id="IPR003593">
    <property type="entry name" value="AAA+_ATPase"/>
</dbReference>
<dbReference type="EMBL" id="BOOK01000024">
    <property type="protein sequence ID" value="GII01457.1"/>
    <property type="molecule type" value="Genomic_DNA"/>
</dbReference>
<evidence type="ECO:0000256" key="4">
    <source>
        <dbReference type="ARBA" id="ARBA00022840"/>
    </source>
</evidence>
<dbReference type="NCBIfam" id="TIGR01727">
    <property type="entry name" value="oligo_HPY"/>
    <property type="match status" value="1"/>
</dbReference>
<dbReference type="GO" id="GO:0055085">
    <property type="term" value="P:transmembrane transport"/>
    <property type="evidence" value="ECO:0007669"/>
    <property type="project" value="UniProtKB-ARBA"/>
</dbReference>
<dbReference type="GO" id="GO:0005524">
    <property type="term" value="F:ATP binding"/>
    <property type="evidence" value="ECO:0007669"/>
    <property type="project" value="UniProtKB-KW"/>
</dbReference>
<dbReference type="RefSeq" id="WP_203875834.1">
    <property type="nucleotide sequence ID" value="NZ_BOOK01000024.1"/>
</dbReference>
<dbReference type="PROSITE" id="PS00211">
    <property type="entry name" value="ABC_TRANSPORTER_1"/>
    <property type="match status" value="1"/>
</dbReference>
<dbReference type="SUPFAM" id="SSF52540">
    <property type="entry name" value="P-loop containing nucleoside triphosphate hydrolases"/>
    <property type="match status" value="1"/>
</dbReference>
<dbReference type="CDD" id="cd03257">
    <property type="entry name" value="ABC_NikE_OppD_transporters"/>
    <property type="match status" value="1"/>
</dbReference>
<dbReference type="InterPro" id="IPR017871">
    <property type="entry name" value="ABC_transporter-like_CS"/>
</dbReference>
<dbReference type="Pfam" id="PF00005">
    <property type="entry name" value="ABC_tran"/>
    <property type="match status" value="1"/>
</dbReference>
<reference evidence="7" key="1">
    <citation type="submission" date="2021-01" db="EMBL/GenBank/DDBJ databases">
        <title>Whole genome shotgun sequence of Planobispora takensis NBRC 109077.</title>
        <authorList>
            <person name="Komaki H."/>
            <person name="Tamura T."/>
        </authorList>
    </citation>
    <scope>NUCLEOTIDE SEQUENCE</scope>
    <source>
        <strain evidence="7">NBRC 109077</strain>
    </source>
</reference>
<feature type="region of interest" description="Disordered" evidence="5">
    <location>
        <begin position="1"/>
        <end position="23"/>
    </location>
</feature>
<dbReference type="Proteomes" id="UP000634476">
    <property type="component" value="Unassembled WGS sequence"/>
</dbReference>
<evidence type="ECO:0000256" key="5">
    <source>
        <dbReference type="SAM" id="MobiDB-lite"/>
    </source>
</evidence>
<feature type="domain" description="ABC transporter" evidence="6">
    <location>
        <begin position="29"/>
        <end position="271"/>
    </location>
</feature>
<protein>
    <recommendedName>
        <fullName evidence="6">ABC transporter domain-containing protein</fullName>
    </recommendedName>
</protein>
<dbReference type="InterPro" id="IPR003439">
    <property type="entry name" value="ABC_transporter-like_ATP-bd"/>
</dbReference>
<dbReference type="InterPro" id="IPR027417">
    <property type="entry name" value="P-loop_NTPase"/>
</dbReference>
<evidence type="ECO:0000256" key="3">
    <source>
        <dbReference type="ARBA" id="ARBA00022741"/>
    </source>
</evidence>
<comment type="similarity">
    <text evidence="1">Belongs to the ABC transporter superfamily.</text>
</comment>
<evidence type="ECO:0000256" key="1">
    <source>
        <dbReference type="ARBA" id="ARBA00005417"/>
    </source>
</evidence>
<dbReference type="PROSITE" id="PS50893">
    <property type="entry name" value="ABC_TRANSPORTER_2"/>
    <property type="match status" value="1"/>
</dbReference>
<feature type="compositionally biased region" description="Gly residues" evidence="5">
    <location>
        <begin position="1"/>
        <end position="18"/>
    </location>
</feature>
<organism evidence="7 8">
    <name type="scientific">Planobispora takensis</name>
    <dbReference type="NCBI Taxonomy" id="1367882"/>
    <lineage>
        <taxon>Bacteria</taxon>
        <taxon>Bacillati</taxon>
        <taxon>Actinomycetota</taxon>
        <taxon>Actinomycetes</taxon>
        <taxon>Streptosporangiales</taxon>
        <taxon>Streptosporangiaceae</taxon>
        <taxon>Planobispora</taxon>
    </lineage>
</organism>
<sequence length="345" mass="35766">MSTGVKGGTGRDPNGGVGPDLNGGDAPLLRVRGLGVRLGSPAVPVLEEVDLTVRAGEIVGIVGETGSGKTTLARTVMGLLTPAAGSVEVDGVAVSGLRGAALRAHRRTGKVRFVFQDPLRSLDPDHTVGAIVGEGLAIAGVPAAERARRVRHALELVGLDPALAARRPAQLSGGQRQRVSIARAIVSEPALLICDEPVSALDASNRNHILRLLDELRERLGTGVVVISHDLGSLAGIADRVAVLYRGRIVEEGPISEVFDDPRHPYTALLVASAPRVRGTPRHDLARLRAPSTGGTGGCVFAHRCPFATGACAAVPPPVTRGERTVACHHTGTWSEAARVPVPAE</sequence>
<dbReference type="GO" id="GO:0016887">
    <property type="term" value="F:ATP hydrolysis activity"/>
    <property type="evidence" value="ECO:0007669"/>
    <property type="project" value="InterPro"/>
</dbReference>
<name>A0A8J3SVU0_9ACTN</name>
<dbReference type="InterPro" id="IPR013563">
    <property type="entry name" value="Oligopep_ABC_C"/>
</dbReference>
<proteinExistence type="inferred from homology"/>
<comment type="caution">
    <text evidence="7">The sequence shown here is derived from an EMBL/GenBank/DDBJ whole genome shotgun (WGS) entry which is preliminary data.</text>
</comment>
<keyword evidence="8" id="KW-1185">Reference proteome</keyword>
<accession>A0A8J3SVU0</accession>
<dbReference type="InterPro" id="IPR050319">
    <property type="entry name" value="ABC_transp_ATP-bind"/>
</dbReference>
<dbReference type="PANTHER" id="PTHR43776">
    <property type="entry name" value="TRANSPORT ATP-BINDING PROTEIN"/>
    <property type="match status" value="1"/>
</dbReference>
<keyword evidence="3" id="KW-0547">Nucleotide-binding</keyword>
<evidence type="ECO:0000313" key="7">
    <source>
        <dbReference type="EMBL" id="GII01457.1"/>
    </source>
</evidence>
<dbReference type="GO" id="GO:0015833">
    <property type="term" value="P:peptide transport"/>
    <property type="evidence" value="ECO:0007669"/>
    <property type="project" value="InterPro"/>
</dbReference>
<dbReference type="PANTHER" id="PTHR43776:SF7">
    <property type="entry name" value="D,D-DIPEPTIDE TRANSPORT ATP-BINDING PROTEIN DDPF-RELATED"/>
    <property type="match status" value="1"/>
</dbReference>